<dbReference type="AlphaFoldDB" id="A0A1G7ADW8"/>
<sequence>MSAFAQELPAVFAPGGPVQLRRMFGGWGVLHEGLMLALVFHDTLYLKADAQTEPAFEHRGLRPFVYERSGRPVALSYRQAPAEMYEGPAEAIEWAGRAWEAALRSGTKPAAPRGRQKRQDVGKTKA</sequence>
<evidence type="ECO:0000313" key="4">
    <source>
        <dbReference type="Proteomes" id="UP000198781"/>
    </source>
</evidence>
<feature type="domain" description="TfoX N-terminal" evidence="2">
    <location>
        <begin position="12"/>
        <end position="102"/>
    </location>
</feature>
<dbReference type="PANTHER" id="PTHR36121:SF1">
    <property type="entry name" value="PROTEIN SXY"/>
    <property type="match status" value="1"/>
</dbReference>
<dbReference type="InterPro" id="IPR047525">
    <property type="entry name" value="TfoX-like"/>
</dbReference>
<dbReference type="InterPro" id="IPR007076">
    <property type="entry name" value="TfoX_N"/>
</dbReference>
<organism evidence="3 4">
    <name type="scientific">Paracidovorax valerianellae</name>
    <dbReference type="NCBI Taxonomy" id="187868"/>
    <lineage>
        <taxon>Bacteria</taxon>
        <taxon>Pseudomonadati</taxon>
        <taxon>Pseudomonadota</taxon>
        <taxon>Betaproteobacteria</taxon>
        <taxon>Burkholderiales</taxon>
        <taxon>Comamonadaceae</taxon>
        <taxon>Paracidovorax</taxon>
    </lineage>
</organism>
<evidence type="ECO:0000256" key="1">
    <source>
        <dbReference type="SAM" id="MobiDB-lite"/>
    </source>
</evidence>
<protein>
    <submittedName>
        <fullName evidence="3">DNA transformation protein</fullName>
    </submittedName>
</protein>
<feature type="compositionally biased region" description="Basic and acidic residues" evidence="1">
    <location>
        <begin position="117"/>
        <end position="126"/>
    </location>
</feature>
<dbReference type="OrthoDB" id="8687154at2"/>
<dbReference type="RefSeq" id="WP_092745061.1">
    <property type="nucleotide sequence ID" value="NZ_JAMBTK010000057.1"/>
</dbReference>
<dbReference type="Gene3D" id="3.30.1460.30">
    <property type="entry name" value="YgaC/TfoX-N like chaperone"/>
    <property type="match status" value="1"/>
</dbReference>
<gene>
    <name evidence="3" type="ORF">SAMN05192589_112137</name>
</gene>
<dbReference type="EMBL" id="FMZC01000012">
    <property type="protein sequence ID" value="SDE12657.1"/>
    <property type="molecule type" value="Genomic_DNA"/>
</dbReference>
<dbReference type="STRING" id="187868.SAMN05192589_112137"/>
<proteinExistence type="predicted"/>
<name>A0A1G7ADW8_9BURK</name>
<dbReference type="Proteomes" id="UP000198781">
    <property type="component" value="Unassembled WGS sequence"/>
</dbReference>
<keyword evidence="4" id="KW-1185">Reference proteome</keyword>
<reference evidence="3 4" key="1">
    <citation type="submission" date="2016-10" db="EMBL/GenBank/DDBJ databases">
        <authorList>
            <person name="de Groot N.N."/>
        </authorList>
    </citation>
    <scope>NUCLEOTIDE SEQUENCE [LARGE SCALE GENOMIC DNA]</scope>
    <source>
        <strain evidence="3 4">DSM 16619</strain>
    </source>
</reference>
<feature type="region of interest" description="Disordered" evidence="1">
    <location>
        <begin position="105"/>
        <end position="126"/>
    </location>
</feature>
<dbReference type="Pfam" id="PF04993">
    <property type="entry name" value="TfoX_N"/>
    <property type="match status" value="1"/>
</dbReference>
<accession>A0A1G7ADW8</accession>
<dbReference type="SUPFAM" id="SSF159894">
    <property type="entry name" value="YgaC/TfoX-N like"/>
    <property type="match status" value="1"/>
</dbReference>
<evidence type="ECO:0000259" key="2">
    <source>
        <dbReference type="Pfam" id="PF04993"/>
    </source>
</evidence>
<dbReference type="PANTHER" id="PTHR36121">
    <property type="entry name" value="PROTEIN SXY"/>
    <property type="match status" value="1"/>
</dbReference>
<evidence type="ECO:0000313" key="3">
    <source>
        <dbReference type="EMBL" id="SDE12657.1"/>
    </source>
</evidence>